<protein>
    <submittedName>
        <fullName evidence="1">Uncharacterized protein</fullName>
    </submittedName>
</protein>
<sequence>MLHLPELDERPVEDCGEGNFITSTARMDFPSAHPPKPPADGKIIFYPPGVKEITDKITNDEVVKRLKIGAELVPAILVHVMASFIFNAEVLHRSTERVPMAVSFLADATLDTLLTFSRTMAETSVIHRILSLKPWLADTLFKNVVSGFVFQACILFGNKLEWILVETKDK</sequence>
<keyword evidence="2" id="KW-1185">Reference proteome</keyword>
<name>A0ACB8E7T1_9SAUR</name>
<evidence type="ECO:0000313" key="2">
    <source>
        <dbReference type="Proteomes" id="UP000827872"/>
    </source>
</evidence>
<evidence type="ECO:0000313" key="1">
    <source>
        <dbReference type="EMBL" id="KAH7988071.1"/>
    </source>
</evidence>
<comment type="caution">
    <text evidence="1">The sequence shown here is derived from an EMBL/GenBank/DDBJ whole genome shotgun (WGS) entry which is preliminary data.</text>
</comment>
<dbReference type="Proteomes" id="UP000827872">
    <property type="component" value="Linkage Group LG10"/>
</dbReference>
<dbReference type="EMBL" id="CM037623">
    <property type="protein sequence ID" value="KAH7988071.1"/>
    <property type="molecule type" value="Genomic_DNA"/>
</dbReference>
<reference evidence="1" key="1">
    <citation type="submission" date="2021-08" db="EMBL/GenBank/DDBJ databases">
        <title>The first chromosome-level gecko genome reveals the dynamic sex chromosomes of Neotropical dwarf geckos (Sphaerodactylidae: Sphaerodactylus).</title>
        <authorList>
            <person name="Pinto B.J."/>
            <person name="Keating S.E."/>
            <person name="Gamble T."/>
        </authorList>
    </citation>
    <scope>NUCLEOTIDE SEQUENCE</scope>
    <source>
        <strain evidence="1">TG3544</strain>
    </source>
</reference>
<proteinExistence type="predicted"/>
<organism evidence="1 2">
    <name type="scientific">Sphaerodactylus townsendi</name>
    <dbReference type="NCBI Taxonomy" id="933632"/>
    <lineage>
        <taxon>Eukaryota</taxon>
        <taxon>Metazoa</taxon>
        <taxon>Chordata</taxon>
        <taxon>Craniata</taxon>
        <taxon>Vertebrata</taxon>
        <taxon>Euteleostomi</taxon>
        <taxon>Lepidosauria</taxon>
        <taxon>Squamata</taxon>
        <taxon>Bifurcata</taxon>
        <taxon>Gekkota</taxon>
        <taxon>Sphaerodactylidae</taxon>
        <taxon>Sphaerodactylus</taxon>
    </lineage>
</organism>
<gene>
    <name evidence="1" type="ORF">K3G42_005565</name>
</gene>
<accession>A0ACB8E7T1</accession>